<dbReference type="InterPro" id="IPR007197">
    <property type="entry name" value="rSAM"/>
</dbReference>
<dbReference type="InterPro" id="IPR034505">
    <property type="entry name" value="Coproporphyrinogen-III_oxidase"/>
</dbReference>
<dbReference type="EC" id="1.3.98.3" evidence="14"/>
<feature type="domain" description="Radical SAM core" evidence="17">
    <location>
        <begin position="48"/>
        <end position="290"/>
    </location>
</feature>
<comment type="catalytic activity">
    <reaction evidence="13 14">
        <text>coproporphyrinogen III + 2 S-adenosyl-L-methionine = protoporphyrinogen IX + 2 5'-deoxyadenosine + 2 L-methionine + 2 CO2</text>
        <dbReference type="Rhea" id="RHEA:15425"/>
        <dbReference type="ChEBI" id="CHEBI:16526"/>
        <dbReference type="ChEBI" id="CHEBI:17319"/>
        <dbReference type="ChEBI" id="CHEBI:57307"/>
        <dbReference type="ChEBI" id="CHEBI:57309"/>
        <dbReference type="ChEBI" id="CHEBI:57844"/>
        <dbReference type="ChEBI" id="CHEBI:59789"/>
        <dbReference type="EC" id="1.3.98.3"/>
    </reaction>
</comment>
<comment type="subunit">
    <text evidence="4">Monomer.</text>
</comment>
<reference evidence="18" key="1">
    <citation type="submission" date="2023-01" db="EMBL/GenBank/DDBJ databases">
        <title>The genome sequence of Kordiimonadaceae bacterium 6D33.</title>
        <authorList>
            <person name="Liu Y."/>
        </authorList>
    </citation>
    <scope>NUCLEOTIDE SEQUENCE</scope>
    <source>
        <strain evidence="18">6D33</strain>
    </source>
</reference>
<feature type="binding site" evidence="15">
    <location>
        <position position="114"/>
    </location>
    <ligand>
        <name>S-adenosyl-L-methionine</name>
        <dbReference type="ChEBI" id="CHEBI:59789"/>
        <label>1</label>
    </ligand>
</feature>
<dbReference type="RefSeq" id="WP_289505632.1">
    <property type="nucleotide sequence ID" value="NZ_CP116805.1"/>
</dbReference>
<dbReference type="Proteomes" id="UP001217500">
    <property type="component" value="Chromosome"/>
</dbReference>
<keyword evidence="5 14" id="KW-0004">4Fe-4S</keyword>
<feature type="binding site" evidence="15">
    <location>
        <position position="211"/>
    </location>
    <ligand>
        <name>S-adenosyl-L-methionine</name>
        <dbReference type="ChEBI" id="CHEBI:59789"/>
        <label>2</label>
    </ligand>
</feature>
<dbReference type="InterPro" id="IPR006638">
    <property type="entry name" value="Elp3/MiaA/NifB-like_rSAM"/>
</dbReference>
<evidence type="ECO:0000256" key="4">
    <source>
        <dbReference type="ARBA" id="ARBA00011245"/>
    </source>
</evidence>
<dbReference type="SFLD" id="SFLDG01065">
    <property type="entry name" value="anaerobic_coproporphyrinogen-I"/>
    <property type="match status" value="1"/>
</dbReference>
<dbReference type="PIRSF" id="PIRSF000167">
    <property type="entry name" value="HemN"/>
    <property type="match status" value="1"/>
</dbReference>
<dbReference type="KEGG" id="gso:PH603_08400"/>
<dbReference type="PROSITE" id="PS51918">
    <property type="entry name" value="RADICAL_SAM"/>
    <property type="match status" value="1"/>
</dbReference>
<feature type="binding site" evidence="15">
    <location>
        <position position="245"/>
    </location>
    <ligand>
        <name>S-adenosyl-L-methionine</name>
        <dbReference type="ChEBI" id="CHEBI:59789"/>
        <label>2</label>
    </ligand>
</feature>
<dbReference type="GO" id="GO:0006782">
    <property type="term" value="P:protoporphyrinogen IX biosynthetic process"/>
    <property type="evidence" value="ECO:0007669"/>
    <property type="project" value="TreeGrafter"/>
</dbReference>
<keyword evidence="11 14" id="KW-0411">Iron-sulfur</keyword>
<organism evidence="18 19">
    <name type="scientific">Gimibacter soli</name>
    <dbReference type="NCBI Taxonomy" id="3024400"/>
    <lineage>
        <taxon>Bacteria</taxon>
        <taxon>Pseudomonadati</taxon>
        <taxon>Pseudomonadota</taxon>
        <taxon>Alphaproteobacteria</taxon>
        <taxon>Kordiimonadales</taxon>
        <taxon>Temperatibacteraceae</taxon>
        <taxon>Gimibacter</taxon>
    </lineage>
</organism>
<evidence type="ECO:0000256" key="10">
    <source>
        <dbReference type="ARBA" id="ARBA00023004"/>
    </source>
</evidence>
<evidence type="ECO:0000256" key="13">
    <source>
        <dbReference type="ARBA" id="ARBA00048321"/>
    </source>
</evidence>
<keyword evidence="7 14" id="KW-0949">S-adenosyl-L-methionine</keyword>
<evidence type="ECO:0000256" key="6">
    <source>
        <dbReference type="ARBA" id="ARBA00022490"/>
    </source>
</evidence>
<feature type="binding site" evidence="15">
    <location>
        <position position="174"/>
    </location>
    <ligand>
        <name>S-adenosyl-L-methionine</name>
        <dbReference type="ChEBI" id="CHEBI:59789"/>
        <label>2</label>
    </ligand>
</feature>
<dbReference type="PANTHER" id="PTHR13932:SF6">
    <property type="entry name" value="OXYGEN-INDEPENDENT COPROPORPHYRINOGEN III OXIDASE"/>
    <property type="match status" value="1"/>
</dbReference>
<feature type="binding site" evidence="15">
    <location>
        <position position="331"/>
    </location>
    <ligand>
        <name>S-adenosyl-L-methionine</name>
        <dbReference type="ChEBI" id="CHEBI:59789"/>
        <label>1</label>
    </ligand>
</feature>
<keyword evidence="10 14" id="KW-0408">Iron</keyword>
<dbReference type="EMBL" id="CP116805">
    <property type="protein sequence ID" value="WCL55775.1"/>
    <property type="molecule type" value="Genomic_DNA"/>
</dbReference>
<comment type="subcellular location">
    <subcellularLocation>
        <location evidence="1 14">Cytoplasm</location>
    </subcellularLocation>
</comment>
<feature type="binding site" evidence="15">
    <location>
        <begin position="115"/>
        <end position="116"/>
    </location>
    <ligand>
        <name>S-adenosyl-L-methionine</name>
        <dbReference type="ChEBI" id="CHEBI:59789"/>
        <label>2</label>
    </ligand>
</feature>
<proteinExistence type="inferred from homology"/>
<comment type="cofactor">
    <cofactor evidence="14 16">
        <name>[4Fe-4S] cluster</name>
        <dbReference type="ChEBI" id="CHEBI:49883"/>
    </cofactor>
    <text evidence="14 16">Binds 1 [4Fe-4S] cluster. The cluster is coordinated with 3 cysteines and an exchangeable S-adenosyl-L-methionine.</text>
</comment>
<keyword evidence="9 14" id="KW-0560">Oxidoreductase</keyword>
<feature type="binding site" evidence="16">
    <location>
        <position position="70"/>
    </location>
    <ligand>
        <name>[4Fe-4S] cluster</name>
        <dbReference type="ChEBI" id="CHEBI:49883"/>
        <note>4Fe-4S-S-AdoMet</note>
    </ligand>
</feature>
<comment type="pathway">
    <text evidence="2 14">Porphyrin-containing compound metabolism; protoporphyrin-IX biosynthesis; protoporphyrinogen-IX from coproporphyrinogen-III (AdoMet route): step 1/1.</text>
</comment>
<dbReference type="Pfam" id="PF04055">
    <property type="entry name" value="Radical_SAM"/>
    <property type="match status" value="1"/>
</dbReference>
<evidence type="ECO:0000256" key="7">
    <source>
        <dbReference type="ARBA" id="ARBA00022691"/>
    </source>
</evidence>
<evidence type="ECO:0000256" key="9">
    <source>
        <dbReference type="ARBA" id="ARBA00023002"/>
    </source>
</evidence>
<evidence type="ECO:0000256" key="8">
    <source>
        <dbReference type="ARBA" id="ARBA00022723"/>
    </source>
</evidence>
<dbReference type="NCBIfam" id="TIGR00538">
    <property type="entry name" value="hemN"/>
    <property type="match status" value="1"/>
</dbReference>
<dbReference type="SFLD" id="SFLDS00029">
    <property type="entry name" value="Radical_SAM"/>
    <property type="match status" value="1"/>
</dbReference>
<name>A0AAE9XVK8_9PROT</name>
<gene>
    <name evidence="18" type="primary">hemN</name>
    <name evidence="18" type="ORF">PH603_08400</name>
</gene>
<dbReference type="GO" id="GO:0004109">
    <property type="term" value="F:coproporphyrinogen oxidase activity"/>
    <property type="evidence" value="ECO:0007669"/>
    <property type="project" value="InterPro"/>
</dbReference>
<evidence type="ECO:0000313" key="19">
    <source>
        <dbReference type="Proteomes" id="UP001217500"/>
    </source>
</evidence>
<evidence type="ECO:0000256" key="11">
    <source>
        <dbReference type="ARBA" id="ARBA00023014"/>
    </source>
</evidence>
<dbReference type="AlphaFoldDB" id="A0AAE9XVK8"/>
<evidence type="ECO:0000256" key="16">
    <source>
        <dbReference type="PIRSR" id="PIRSR000167-2"/>
    </source>
</evidence>
<evidence type="ECO:0000256" key="2">
    <source>
        <dbReference type="ARBA" id="ARBA00004785"/>
    </source>
</evidence>
<dbReference type="CDD" id="cd01335">
    <property type="entry name" value="Radical_SAM"/>
    <property type="match status" value="1"/>
</dbReference>
<dbReference type="GO" id="GO:0051989">
    <property type="term" value="F:coproporphyrinogen dehydrogenase activity"/>
    <property type="evidence" value="ECO:0007669"/>
    <property type="project" value="UniProtKB-EC"/>
</dbReference>
<feature type="binding site" evidence="16">
    <location>
        <position position="67"/>
    </location>
    <ligand>
        <name>[4Fe-4S] cluster</name>
        <dbReference type="ChEBI" id="CHEBI:49883"/>
        <note>4Fe-4S-S-AdoMet</note>
    </ligand>
</feature>
<keyword evidence="12 14" id="KW-0627">Porphyrin biosynthesis</keyword>
<keyword evidence="19" id="KW-1185">Reference proteome</keyword>
<feature type="binding site" evidence="15">
    <location>
        <position position="57"/>
    </location>
    <ligand>
        <name>S-adenosyl-L-methionine</name>
        <dbReference type="ChEBI" id="CHEBI:59789"/>
        <label>1</label>
    </ligand>
</feature>
<evidence type="ECO:0000256" key="5">
    <source>
        <dbReference type="ARBA" id="ARBA00022485"/>
    </source>
</evidence>
<dbReference type="InterPro" id="IPR058240">
    <property type="entry name" value="rSAM_sf"/>
</dbReference>
<sequence>MPQTIDPIFQNFRHYNTARVPRYTSYPTAVQFHDGITADDQQRWLMEVGPDQSLSLYFHIPFCQQLCWYCGCNTTVTQNTGRMTRNTRALVMEIERVADLLPPKMAVRHLHFGGGTPTWLPMSDMAALVALVRKRFNLLPDAELAIEIDPRTMSRQKAGALAVMGFNRASLGVQDFNPAVQALINRIQPPQMVADCITWLRDAGIDAISMDLIYGLPGQTTEGLVETVRQAVRMKPQRVALFGYAHLPSRLKHQRMIANDALPGAEARQDAAEAAAAALVAAGYDAIGFDHFALLEDTLAVAAREGHLRRNFQGYTNDPADVLIGFGASAISELPGGYIQNSAHIGQYEAAIEAGGLAGDRGVAITADDRLRRAVIEALLCQFTADVGAICKAQGRAETALDSEILRLTPLRADGLCSVKGRTVTIPPVARNHARVVAATFDAYLVPEAARHSVAV</sequence>
<feature type="binding site" evidence="16">
    <location>
        <position position="63"/>
    </location>
    <ligand>
        <name>[4Fe-4S] cluster</name>
        <dbReference type="ChEBI" id="CHEBI:49883"/>
        <note>4Fe-4S-S-AdoMet</note>
    </ligand>
</feature>
<dbReference type="SUPFAM" id="SSF102114">
    <property type="entry name" value="Radical SAM enzymes"/>
    <property type="match status" value="1"/>
</dbReference>
<keyword evidence="8 14" id="KW-0479">Metal-binding</keyword>
<feature type="binding site" evidence="15">
    <location>
        <begin position="69"/>
        <end position="71"/>
    </location>
    <ligand>
        <name>S-adenosyl-L-methionine</name>
        <dbReference type="ChEBI" id="CHEBI:59789"/>
        <label>2</label>
    </ligand>
</feature>
<evidence type="ECO:0000256" key="1">
    <source>
        <dbReference type="ARBA" id="ARBA00004496"/>
    </source>
</evidence>
<protein>
    <recommendedName>
        <fullName evidence="14">Coproporphyrinogen-III oxidase</fullName>
        <ecNumber evidence="14">1.3.98.3</ecNumber>
    </recommendedName>
</protein>
<dbReference type="GO" id="GO:0046872">
    <property type="term" value="F:metal ion binding"/>
    <property type="evidence" value="ECO:0007669"/>
    <property type="project" value="UniProtKB-KW"/>
</dbReference>
<evidence type="ECO:0000256" key="12">
    <source>
        <dbReference type="ARBA" id="ARBA00023244"/>
    </source>
</evidence>
<dbReference type="GO" id="GO:0005737">
    <property type="term" value="C:cytoplasm"/>
    <property type="evidence" value="ECO:0007669"/>
    <property type="project" value="UniProtKB-SubCell"/>
</dbReference>
<feature type="binding site" evidence="15">
    <location>
        <position position="186"/>
    </location>
    <ligand>
        <name>S-adenosyl-L-methionine</name>
        <dbReference type="ChEBI" id="CHEBI:59789"/>
        <label>2</label>
    </ligand>
</feature>
<dbReference type="PANTHER" id="PTHR13932">
    <property type="entry name" value="COPROPORPHYRINIGEN III OXIDASE"/>
    <property type="match status" value="1"/>
</dbReference>
<comment type="similarity">
    <text evidence="3 14">Belongs to the anaerobic coproporphyrinogen-III oxidase family.</text>
</comment>
<evidence type="ECO:0000256" key="14">
    <source>
        <dbReference type="PIRNR" id="PIRNR000167"/>
    </source>
</evidence>
<feature type="binding site" evidence="15">
    <location>
        <position position="147"/>
    </location>
    <ligand>
        <name>S-adenosyl-L-methionine</name>
        <dbReference type="ChEBI" id="CHEBI:59789"/>
        <label>1</label>
    </ligand>
</feature>
<evidence type="ECO:0000259" key="17">
    <source>
        <dbReference type="PROSITE" id="PS51918"/>
    </source>
</evidence>
<dbReference type="GO" id="GO:0051539">
    <property type="term" value="F:4 iron, 4 sulfur cluster binding"/>
    <property type="evidence" value="ECO:0007669"/>
    <property type="project" value="UniProtKB-KW"/>
</dbReference>
<evidence type="ECO:0000256" key="15">
    <source>
        <dbReference type="PIRSR" id="PIRSR000167-1"/>
    </source>
</evidence>
<dbReference type="InterPro" id="IPR013785">
    <property type="entry name" value="Aldolase_TIM"/>
</dbReference>
<dbReference type="SMART" id="SM00729">
    <property type="entry name" value="Elp3"/>
    <property type="match status" value="1"/>
</dbReference>
<evidence type="ECO:0000313" key="18">
    <source>
        <dbReference type="EMBL" id="WCL55775.1"/>
    </source>
</evidence>
<dbReference type="InterPro" id="IPR004558">
    <property type="entry name" value="Coprogen_oxidase_HemN"/>
</dbReference>
<dbReference type="Gene3D" id="1.10.10.920">
    <property type="match status" value="1"/>
</dbReference>
<dbReference type="Gene3D" id="3.20.20.70">
    <property type="entry name" value="Aldolase class I"/>
    <property type="match status" value="1"/>
</dbReference>
<evidence type="ECO:0000256" key="3">
    <source>
        <dbReference type="ARBA" id="ARBA00005493"/>
    </source>
</evidence>
<accession>A0AAE9XVK8</accession>
<keyword evidence="6 14" id="KW-0963">Cytoplasm</keyword>